<dbReference type="InterPro" id="IPR002197">
    <property type="entry name" value="HTH_Fis"/>
</dbReference>
<dbReference type="GO" id="GO:0005524">
    <property type="term" value="F:ATP binding"/>
    <property type="evidence" value="ECO:0007669"/>
    <property type="project" value="UniProtKB-KW"/>
</dbReference>
<dbReference type="Pfam" id="PF25601">
    <property type="entry name" value="AAA_lid_14"/>
    <property type="match status" value="1"/>
</dbReference>
<dbReference type="InterPro" id="IPR000014">
    <property type="entry name" value="PAS"/>
</dbReference>
<dbReference type="InterPro" id="IPR027417">
    <property type="entry name" value="P-loop_NTPase"/>
</dbReference>
<accession>Q6AR18</accession>
<evidence type="ECO:0000256" key="2">
    <source>
        <dbReference type="ARBA" id="ARBA00022840"/>
    </source>
</evidence>
<dbReference type="AlphaFoldDB" id="Q6AR18"/>
<dbReference type="RefSeq" id="WP_011187722.1">
    <property type="nucleotide sequence ID" value="NC_006138.1"/>
</dbReference>
<dbReference type="PROSITE" id="PS00688">
    <property type="entry name" value="SIGMA54_INTERACT_3"/>
    <property type="match status" value="1"/>
</dbReference>
<evidence type="ECO:0000259" key="6">
    <source>
        <dbReference type="PROSITE" id="PS50045"/>
    </source>
</evidence>
<dbReference type="InterPro" id="IPR058031">
    <property type="entry name" value="AAA_lid_NorR"/>
</dbReference>
<dbReference type="InterPro" id="IPR002078">
    <property type="entry name" value="Sigma_54_int"/>
</dbReference>
<keyword evidence="2" id="KW-0067">ATP-binding</keyword>
<proteinExistence type="predicted"/>
<evidence type="ECO:0000256" key="5">
    <source>
        <dbReference type="ARBA" id="ARBA00023163"/>
    </source>
</evidence>
<evidence type="ECO:0000313" key="8">
    <source>
        <dbReference type="Proteomes" id="UP000000602"/>
    </source>
</evidence>
<dbReference type="InterPro" id="IPR003593">
    <property type="entry name" value="AAA+_ATPase"/>
</dbReference>
<gene>
    <name evidence="7" type="ordered locus">DP0477</name>
</gene>
<dbReference type="eggNOG" id="COG3829">
    <property type="taxonomic scope" value="Bacteria"/>
</dbReference>
<dbReference type="Pfam" id="PF02954">
    <property type="entry name" value="HTH_8"/>
    <property type="match status" value="1"/>
</dbReference>
<dbReference type="FunFam" id="3.40.50.300:FF:000006">
    <property type="entry name" value="DNA-binding transcriptional regulator NtrC"/>
    <property type="match status" value="1"/>
</dbReference>
<dbReference type="InterPro" id="IPR025943">
    <property type="entry name" value="Sigma_54_int_dom_ATP-bd_2"/>
</dbReference>
<dbReference type="InterPro" id="IPR025944">
    <property type="entry name" value="Sigma_54_int_dom_CS"/>
</dbReference>
<dbReference type="InterPro" id="IPR009057">
    <property type="entry name" value="Homeodomain-like_sf"/>
</dbReference>
<dbReference type="HOGENOM" id="CLU_000445_8_1_7"/>
<dbReference type="Gene3D" id="3.30.450.20">
    <property type="entry name" value="PAS domain"/>
    <property type="match status" value="1"/>
</dbReference>
<dbReference type="CDD" id="cd00130">
    <property type="entry name" value="PAS"/>
    <property type="match status" value="1"/>
</dbReference>
<name>Q6AR18_DESPS</name>
<keyword evidence="4" id="KW-0238">DNA-binding</keyword>
<dbReference type="Pfam" id="PF00158">
    <property type="entry name" value="Sigma54_activat"/>
    <property type="match status" value="1"/>
</dbReference>
<dbReference type="PRINTS" id="PR01590">
    <property type="entry name" value="HTHFIS"/>
</dbReference>
<sequence length="477" mass="53005">MPQSKVVSDQMLPEKNELIRAFQADGTITFVNAACADFYEKTVDEMIGSNLATFLSEDEREDIIADIFSITPENAEVTTRPKFICKDGRIQYLEYINRGLFRADGSIVEYQSVGVILAAEEGETNVSASLSGGGREGAVNVVDGLGQYGLGFFSAQMQEVVRHAEMYHTDRSIPVLIEGETGVGKEIIAKIIHFGRSKSLLPFVDINCTAISPSLFESELFGYDSGAFTGAVSRGKQGKLDCAHGGTLFLDEIAEIPTELQAKLLRVLEEKTFYRVGGLRHIPTDIRVIAATNIDFDSHVADGSFRKDLYYRLKVGHIYIPALRERREDILPLARMLLRQSSQKRHKKFHNISEAACQLLLQHPWPGNVRELKNLMEWATFMFDAPLLLPEHIAHRLTVLGDGQENLRPPSPPVHAPLLRKKRVSKEEVESAIKQCGGNKTQAAHTLGISIRTLYNRLASSMQAPGTDHANTTGYHR</sequence>
<dbReference type="PROSITE" id="PS00675">
    <property type="entry name" value="SIGMA54_INTERACT_1"/>
    <property type="match status" value="1"/>
</dbReference>
<evidence type="ECO:0000313" key="7">
    <source>
        <dbReference type="EMBL" id="CAG35206.1"/>
    </source>
</evidence>
<evidence type="ECO:0000256" key="1">
    <source>
        <dbReference type="ARBA" id="ARBA00022741"/>
    </source>
</evidence>
<protein>
    <submittedName>
        <fullName evidence="7">Probable sigma-54-dependent transcriptional regulator</fullName>
    </submittedName>
</protein>
<evidence type="ECO:0000256" key="4">
    <source>
        <dbReference type="ARBA" id="ARBA00023125"/>
    </source>
</evidence>
<dbReference type="EMBL" id="CR522870">
    <property type="protein sequence ID" value="CAG35206.1"/>
    <property type="molecule type" value="Genomic_DNA"/>
</dbReference>
<reference evidence="8" key="1">
    <citation type="journal article" date="2004" name="Environ. Microbiol.">
        <title>The genome of Desulfotalea psychrophila, a sulfate-reducing bacterium from permanently cold Arctic sediments.</title>
        <authorList>
            <person name="Rabus R."/>
            <person name="Ruepp A."/>
            <person name="Frickey T."/>
            <person name="Rattei T."/>
            <person name="Fartmann B."/>
            <person name="Stark M."/>
            <person name="Bauer M."/>
            <person name="Zibat A."/>
            <person name="Lombardot T."/>
            <person name="Becker I."/>
            <person name="Amann J."/>
            <person name="Gellner K."/>
            <person name="Teeling H."/>
            <person name="Leuschner W.D."/>
            <person name="Gloeckner F.-O."/>
            <person name="Lupas A.N."/>
            <person name="Amann R."/>
            <person name="Klenk H.-P."/>
        </authorList>
    </citation>
    <scope>NUCLEOTIDE SEQUENCE [LARGE SCALE GENOMIC DNA]</scope>
    <source>
        <strain evidence="8">DSM 12343 / LSv54</strain>
    </source>
</reference>
<dbReference type="CDD" id="cd00009">
    <property type="entry name" value="AAA"/>
    <property type="match status" value="1"/>
</dbReference>
<dbReference type="InterPro" id="IPR025662">
    <property type="entry name" value="Sigma_54_int_dom_ATP-bd_1"/>
</dbReference>
<dbReference type="OrthoDB" id="9763792at2"/>
<keyword evidence="8" id="KW-1185">Reference proteome</keyword>
<dbReference type="PROSITE" id="PS50045">
    <property type="entry name" value="SIGMA54_INTERACT_4"/>
    <property type="match status" value="1"/>
</dbReference>
<dbReference type="SUPFAM" id="SSF52540">
    <property type="entry name" value="P-loop containing nucleoside triphosphate hydrolases"/>
    <property type="match status" value="1"/>
</dbReference>
<dbReference type="SUPFAM" id="SSF55785">
    <property type="entry name" value="PYP-like sensor domain (PAS domain)"/>
    <property type="match status" value="1"/>
</dbReference>
<dbReference type="KEGG" id="dps:DP0477"/>
<dbReference type="GO" id="GO:0043565">
    <property type="term" value="F:sequence-specific DNA binding"/>
    <property type="evidence" value="ECO:0007669"/>
    <property type="project" value="InterPro"/>
</dbReference>
<keyword evidence="5" id="KW-0804">Transcription</keyword>
<dbReference type="STRING" id="177439.DP0477"/>
<dbReference type="InterPro" id="IPR035965">
    <property type="entry name" value="PAS-like_dom_sf"/>
</dbReference>
<dbReference type="SUPFAM" id="SSF46689">
    <property type="entry name" value="Homeodomain-like"/>
    <property type="match status" value="1"/>
</dbReference>
<keyword evidence="1" id="KW-0547">Nucleotide-binding</keyword>
<keyword evidence="3" id="KW-0805">Transcription regulation</keyword>
<dbReference type="Gene3D" id="1.10.8.60">
    <property type="match status" value="1"/>
</dbReference>
<organism evidence="7 8">
    <name type="scientific">Desulfotalea psychrophila (strain LSv54 / DSM 12343)</name>
    <dbReference type="NCBI Taxonomy" id="177439"/>
    <lineage>
        <taxon>Bacteria</taxon>
        <taxon>Pseudomonadati</taxon>
        <taxon>Thermodesulfobacteriota</taxon>
        <taxon>Desulfobulbia</taxon>
        <taxon>Desulfobulbales</taxon>
        <taxon>Desulfocapsaceae</taxon>
        <taxon>Desulfotalea</taxon>
    </lineage>
</organism>
<evidence type="ECO:0000256" key="3">
    <source>
        <dbReference type="ARBA" id="ARBA00023015"/>
    </source>
</evidence>
<dbReference type="SMART" id="SM00382">
    <property type="entry name" value="AAA"/>
    <property type="match status" value="1"/>
</dbReference>
<dbReference type="GO" id="GO:0006355">
    <property type="term" value="P:regulation of DNA-templated transcription"/>
    <property type="evidence" value="ECO:0007669"/>
    <property type="project" value="InterPro"/>
</dbReference>
<dbReference type="Gene3D" id="1.10.10.60">
    <property type="entry name" value="Homeodomain-like"/>
    <property type="match status" value="1"/>
</dbReference>
<dbReference type="Gene3D" id="3.40.50.300">
    <property type="entry name" value="P-loop containing nucleotide triphosphate hydrolases"/>
    <property type="match status" value="1"/>
</dbReference>
<dbReference type="PROSITE" id="PS00676">
    <property type="entry name" value="SIGMA54_INTERACT_2"/>
    <property type="match status" value="1"/>
</dbReference>
<dbReference type="Proteomes" id="UP000000602">
    <property type="component" value="Chromosome"/>
</dbReference>
<dbReference type="PANTHER" id="PTHR32071">
    <property type="entry name" value="TRANSCRIPTIONAL REGULATORY PROTEIN"/>
    <property type="match status" value="1"/>
</dbReference>
<feature type="domain" description="Sigma-54 factor interaction" evidence="6">
    <location>
        <begin position="154"/>
        <end position="381"/>
    </location>
</feature>